<evidence type="ECO:0000256" key="1">
    <source>
        <dbReference type="SAM" id="MobiDB-lite"/>
    </source>
</evidence>
<proteinExistence type="predicted"/>
<feature type="region of interest" description="Disordered" evidence="1">
    <location>
        <begin position="85"/>
        <end position="104"/>
    </location>
</feature>
<reference evidence="3" key="1">
    <citation type="submission" date="2024-07" db="EMBL/GenBank/DDBJ databases">
        <title>Two chromosome-level genome assemblies of Korean endemic species Abeliophyllum distichum and Forsythia ovata (Oleaceae).</title>
        <authorList>
            <person name="Jang H."/>
        </authorList>
    </citation>
    <scope>NUCLEOTIDE SEQUENCE [LARGE SCALE GENOMIC DNA]</scope>
</reference>
<accession>A0ABD1QF51</accession>
<dbReference type="Proteomes" id="UP001604336">
    <property type="component" value="Unassembled WGS sequence"/>
</dbReference>
<organism evidence="2 3">
    <name type="scientific">Abeliophyllum distichum</name>
    <dbReference type="NCBI Taxonomy" id="126358"/>
    <lineage>
        <taxon>Eukaryota</taxon>
        <taxon>Viridiplantae</taxon>
        <taxon>Streptophyta</taxon>
        <taxon>Embryophyta</taxon>
        <taxon>Tracheophyta</taxon>
        <taxon>Spermatophyta</taxon>
        <taxon>Magnoliopsida</taxon>
        <taxon>eudicotyledons</taxon>
        <taxon>Gunneridae</taxon>
        <taxon>Pentapetalae</taxon>
        <taxon>asterids</taxon>
        <taxon>lamiids</taxon>
        <taxon>Lamiales</taxon>
        <taxon>Oleaceae</taxon>
        <taxon>Forsythieae</taxon>
        <taxon>Abeliophyllum</taxon>
    </lineage>
</organism>
<keyword evidence="3" id="KW-1185">Reference proteome</keyword>
<name>A0ABD1QF51_9LAMI</name>
<evidence type="ECO:0000313" key="3">
    <source>
        <dbReference type="Proteomes" id="UP001604336"/>
    </source>
</evidence>
<evidence type="ECO:0000313" key="2">
    <source>
        <dbReference type="EMBL" id="KAL2474524.1"/>
    </source>
</evidence>
<sequence>MQKTDKALERLDINSQIQQASIRKIETQIGQLALQLSDRKSGTLPSTKETNLREQVSAITTRSGVQLPEIHVKRTEKNIEQVMIKEEETGQQHEKSKEAVSKESVESSKVKEPILVKAYVPPIPSFRGCRRISSTSSLKNFLTFSRNCISTFLLLTHWLKCHCI</sequence>
<comment type="caution">
    <text evidence="2">The sequence shown here is derived from an EMBL/GenBank/DDBJ whole genome shotgun (WGS) entry which is preliminary data.</text>
</comment>
<dbReference type="EMBL" id="JBFOLK010000011">
    <property type="protein sequence ID" value="KAL2474524.1"/>
    <property type="molecule type" value="Genomic_DNA"/>
</dbReference>
<protein>
    <submittedName>
        <fullName evidence="2">Uncharacterized protein</fullName>
    </submittedName>
</protein>
<dbReference type="AlphaFoldDB" id="A0ABD1QF51"/>
<gene>
    <name evidence="2" type="ORF">Adt_35260</name>
</gene>